<dbReference type="OrthoDB" id="2214014at2759"/>
<protein>
    <submittedName>
        <fullName evidence="2">Uncharacterized protein</fullName>
    </submittedName>
</protein>
<evidence type="ECO:0000256" key="1">
    <source>
        <dbReference type="SAM" id="SignalP"/>
    </source>
</evidence>
<dbReference type="Proteomes" id="UP000077051">
    <property type="component" value="Unassembled WGS sequence"/>
</dbReference>
<gene>
    <name evidence="2" type="ORF">MUCCIDRAFT_78600</name>
</gene>
<dbReference type="AlphaFoldDB" id="A0A168NJD0"/>
<feature type="signal peptide" evidence="1">
    <location>
        <begin position="1"/>
        <end position="20"/>
    </location>
</feature>
<comment type="caution">
    <text evidence="2">The sequence shown here is derived from an EMBL/GenBank/DDBJ whole genome shotgun (WGS) entry which is preliminary data.</text>
</comment>
<name>A0A168NJD0_MUCCL</name>
<accession>A0A168NJD0</accession>
<organism evidence="2 3">
    <name type="scientific">Mucor lusitanicus CBS 277.49</name>
    <dbReference type="NCBI Taxonomy" id="747725"/>
    <lineage>
        <taxon>Eukaryota</taxon>
        <taxon>Fungi</taxon>
        <taxon>Fungi incertae sedis</taxon>
        <taxon>Mucoromycota</taxon>
        <taxon>Mucoromycotina</taxon>
        <taxon>Mucoromycetes</taxon>
        <taxon>Mucorales</taxon>
        <taxon>Mucorineae</taxon>
        <taxon>Mucoraceae</taxon>
        <taxon>Mucor</taxon>
    </lineage>
</organism>
<reference evidence="2 3" key="1">
    <citation type="submission" date="2015-06" db="EMBL/GenBank/DDBJ databases">
        <title>Expansion of signal transduction pathways in fungi by whole-genome duplication.</title>
        <authorList>
            <consortium name="DOE Joint Genome Institute"/>
            <person name="Corrochano L.M."/>
            <person name="Kuo A."/>
            <person name="Marcet-Houben M."/>
            <person name="Polaino S."/>
            <person name="Salamov A."/>
            <person name="Villalobos J.M."/>
            <person name="Alvarez M.I."/>
            <person name="Avalos J."/>
            <person name="Benito E.P."/>
            <person name="Benoit I."/>
            <person name="Burger G."/>
            <person name="Camino L.P."/>
            <person name="Canovas D."/>
            <person name="Cerda-Olmedo E."/>
            <person name="Cheng J.-F."/>
            <person name="Dominguez A."/>
            <person name="Elias M."/>
            <person name="Eslava A.P."/>
            <person name="Glaser F."/>
            <person name="Grimwood J."/>
            <person name="Gutierrez G."/>
            <person name="Heitman J."/>
            <person name="Henrissat B."/>
            <person name="Iturriaga E.A."/>
            <person name="Lang B.F."/>
            <person name="Lavin J.L."/>
            <person name="Lee S."/>
            <person name="Li W."/>
            <person name="Lindquist E."/>
            <person name="Lopez-Garcia S."/>
            <person name="Luque E.M."/>
            <person name="Marcos A.T."/>
            <person name="Martin J."/>
            <person name="Mccluskey K."/>
            <person name="Medina H.R."/>
            <person name="Miralles-Duran A."/>
            <person name="Miyazaki A."/>
            <person name="Munoz-Torres E."/>
            <person name="Oguiza J.A."/>
            <person name="Ohm R."/>
            <person name="Olmedo M."/>
            <person name="Orejas M."/>
            <person name="Ortiz-Castellanos L."/>
            <person name="Pisabarro A.G."/>
            <person name="Rodriguez-Romero J."/>
            <person name="Ruiz-Herrera J."/>
            <person name="Ruiz-Vazquez R."/>
            <person name="Sanz C."/>
            <person name="Schackwitz W."/>
            <person name="Schmutz J."/>
            <person name="Shahriari M."/>
            <person name="Shelest E."/>
            <person name="Silva-Franco F."/>
            <person name="Soanes D."/>
            <person name="Syed K."/>
            <person name="Tagua V.G."/>
            <person name="Talbot N.J."/>
            <person name="Thon M."/>
            <person name="De Vries R.P."/>
            <person name="Wiebenga A."/>
            <person name="Yadav J.S."/>
            <person name="Braun E.L."/>
            <person name="Baker S."/>
            <person name="Garre V."/>
            <person name="Horwitz B."/>
            <person name="Torres-Martinez S."/>
            <person name="Idnurm A."/>
            <person name="Herrera-Estrella A."/>
            <person name="Gabaldon T."/>
            <person name="Grigoriev I.V."/>
        </authorList>
    </citation>
    <scope>NUCLEOTIDE SEQUENCE [LARGE SCALE GENOMIC DNA]</scope>
    <source>
        <strain evidence="2 3">CBS 277.49</strain>
    </source>
</reference>
<dbReference type="EMBL" id="AMYB01000002">
    <property type="protein sequence ID" value="OAD06348.1"/>
    <property type="molecule type" value="Genomic_DNA"/>
</dbReference>
<feature type="chain" id="PRO_5007899304" evidence="1">
    <location>
        <begin position="21"/>
        <end position="133"/>
    </location>
</feature>
<keyword evidence="3" id="KW-1185">Reference proteome</keyword>
<sequence>MYSKLAFVCLILALFQGTQPYCIYNQFTDGSTFDIIQRNHRTLYTKVFKKHMSPEAKECCPYTTFDCNPRPVNDDYVQFTLYFQWPRYNSRSHVVKCVSGGALTFYGNEDNHWAECTNAYGVSERVVIEPFIE</sequence>
<dbReference type="VEuPathDB" id="FungiDB:MUCCIDRAFT_78600"/>
<evidence type="ECO:0000313" key="3">
    <source>
        <dbReference type="Proteomes" id="UP000077051"/>
    </source>
</evidence>
<keyword evidence="1" id="KW-0732">Signal</keyword>
<proteinExistence type="predicted"/>
<evidence type="ECO:0000313" key="2">
    <source>
        <dbReference type="EMBL" id="OAD06348.1"/>
    </source>
</evidence>